<evidence type="ECO:0000256" key="4">
    <source>
        <dbReference type="ARBA" id="ARBA00012582"/>
    </source>
</evidence>
<comment type="catalytic activity">
    <reaction evidence="25">
        <text>a 5'-end (5'-triphosphoguanosine)-adenylyl-adenylyl-cytidylyl-adenosine in mRNA + 2 S-adenosyl-L-methionine = a 5'-end (N(7)-methyl 5'-triphosphoguanosine)-(2'-O-methyladenylyl)-adenylyl-cytidylyl-adenosine in mRNA + 2 S-adenosyl-L-homocysteine + H(+)</text>
        <dbReference type="Rhea" id="RHEA:65376"/>
        <dbReference type="Rhea" id="RHEA-COMP:16797"/>
        <dbReference type="Rhea" id="RHEA-COMP:16798"/>
        <dbReference type="ChEBI" id="CHEBI:15378"/>
        <dbReference type="ChEBI" id="CHEBI:57856"/>
        <dbReference type="ChEBI" id="CHEBI:59789"/>
        <dbReference type="ChEBI" id="CHEBI:156483"/>
        <dbReference type="ChEBI" id="CHEBI:156484"/>
        <dbReference type="EC" id="2.1.1.375"/>
    </reaction>
</comment>
<evidence type="ECO:0000256" key="2">
    <source>
        <dbReference type="ARBA" id="ARBA00004328"/>
    </source>
</evidence>
<evidence type="ECO:0000256" key="3">
    <source>
        <dbReference type="ARBA" id="ARBA00012494"/>
    </source>
</evidence>
<keyword evidence="16" id="KW-0506">mRNA capping</keyword>
<dbReference type="Pfam" id="PF14318">
    <property type="entry name" value="Mononeg_mRNAcap"/>
    <property type="match status" value="1"/>
</dbReference>
<dbReference type="PROSITE" id="PS51590">
    <property type="entry name" value="SAM_MT_MNV_L"/>
    <property type="match status" value="1"/>
</dbReference>
<keyword evidence="15" id="KW-0693">Viral RNA replication</keyword>
<dbReference type="EC" id="2.7.7.48" evidence="3"/>
<evidence type="ECO:0000256" key="23">
    <source>
        <dbReference type="ARBA" id="ARBA00031012"/>
    </source>
</evidence>
<evidence type="ECO:0000256" key="16">
    <source>
        <dbReference type="ARBA" id="ARBA00023042"/>
    </source>
</evidence>
<dbReference type="GO" id="GO:0003968">
    <property type="term" value="F:RNA-directed RNA polymerase activity"/>
    <property type="evidence" value="ECO:0007669"/>
    <property type="project" value="UniProtKB-KW"/>
</dbReference>
<evidence type="ECO:0000256" key="5">
    <source>
        <dbReference type="ARBA" id="ARBA00022484"/>
    </source>
</evidence>
<evidence type="ECO:0000256" key="13">
    <source>
        <dbReference type="ARBA" id="ARBA00022840"/>
    </source>
</evidence>
<reference evidence="29" key="1">
    <citation type="journal article" date="2022" name="bioRxiv">
        <title>In-depth study of tomato and weed viromes reveals undiscovered plant virus diversity in an agroecosystem.</title>
        <authorList>
            <person name="Rivarez M.P.S."/>
            <person name="Pecman A."/>
            <person name="Bacnik K."/>
            <person name="Maksimovic Carvalho Ferreira O."/>
            <person name="Vucurovic A."/>
            <person name="Seljak G."/>
            <person name="Mehle N."/>
            <person name="Gutierrez-Aguirre I."/>
            <person name="Ravnikar M."/>
            <person name="Kutnjak D."/>
        </authorList>
    </citation>
    <scope>NUCLEOTIDE SEQUENCE</scope>
    <source>
        <strain evidence="29">POR19SW</strain>
    </source>
</reference>
<dbReference type="EMBL" id="OL472112">
    <property type="protein sequence ID" value="UTQ50534.1"/>
    <property type="molecule type" value="Viral_cRNA"/>
</dbReference>
<keyword evidence="18" id="KW-0511">Multifunctional enzyme</keyword>
<keyword evidence="8" id="KW-0808">Transferase</keyword>
<dbReference type="EC" id="2.1.1.375" evidence="21"/>
<evidence type="ECO:0000256" key="19">
    <source>
        <dbReference type="ARBA" id="ARBA00024494"/>
    </source>
</evidence>
<keyword evidence="11" id="KW-0547">Nucleotide-binding</keyword>
<comment type="catalytic activity">
    <reaction evidence="19">
        <text>a 5'-end triphospho-adenylyl-adenylyl-cytidylyl-adenosine in mRNA + GDP + H(+) = a 5'-end (5'-triphosphoguanosine)-adenylyl-adenylyl-cytidylyl-adenosine in mRNA + diphosphate</text>
        <dbReference type="Rhea" id="RHEA:65436"/>
        <dbReference type="Rhea" id="RHEA-COMP:16797"/>
        <dbReference type="Rhea" id="RHEA-COMP:16799"/>
        <dbReference type="ChEBI" id="CHEBI:15378"/>
        <dbReference type="ChEBI" id="CHEBI:33019"/>
        <dbReference type="ChEBI" id="CHEBI:58189"/>
        <dbReference type="ChEBI" id="CHEBI:156484"/>
        <dbReference type="ChEBI" id="CHEBI:156503"/>
        <dbReference type="EC" id="2.7.7.88"/>
    </reaction>
</comment>
<name>A0AAE9MT40_9RHAB</name>
<dbReference type="PROSITE" id="PS50526">
    <property type="entry name" value="RDRP_SSRNA_NEG_NONSEG"/>
    <property type="match status" value="1"/>
</dbReference>
<keyword evidence="30" id="KW-1185">Reference proteome</keyword>
<evidence type="ECO:0000256" key="18">
    <source>
        <dbReference type="ARBA" id="ARBA00023268"/>
    </source>
</evidence>
<dbReference type="GO" id="GO:0005524">
    <property type="term" value="F:ATP binding"/>
    <property type="evidence" value="ECO:0007669"/>
    <property type="project" value="UniProtKB-KW"/>
</dbReference>
<evidence type="ECO:0000256" key="20">
    <source>
        <dbReference type="ARBA" id="ARBA00024499"/>
    </source>
</evidence>
<evidence type="ECO:0000256" key="11">
    <source>
        <dbReference type="ARBA" id="ARBA00022741"/>
    </source>
</evidence>
<evidence type="ECO:0000256" key="15">
    <source>
        <dbReference type="ARBA" id="ARBA00022953"/>
    </source>
</evidence>
<comment type="catalytic activity">
    <reaction evidence="24">
        <text>a 5'-end (5'-triphosphoguanosine)-adenylyl-adenylyl-cytidylyl-adenosine in mRNA + S-adenosyl-L-methionine = a 5'-end (5'-triphosphoguanosine)-(2'-O-methyladenylyl)-adenylyl-cytidylyl-adenosine in mRNA + S-adenosyl-L-homocysteine + H(+)</text>
        <dbReference type="Rhea" id="RHEA:65380"/>
        <dbReference type="Rhea" id="RHEA-COMP:16797"/>
        <dbReference type="Rhea" id="RHEA-COMP:16801"/>
        <dbReference type="ChEBI" id="CHEBI:15378"/>
        <dbReference type="ChEBI" id="CHEBI:57856"/>
        <dbReference type="ChEBI" id="CHEBI:59789"/>
        <dbReference type="ChEBI" id="CHEBI:156482"/>
        <dbReference type="ChEBI" id="CHEBI:156484"/>
    </reaction>
</comment>
<proteinExistence type="predicted"/>
<keyword evidence="13" id="KW-0067">ATP-binding</keyword>
<comment type="catalytic activity">
    <reaction evidence="26">
        <text>GTP + H2O = GDP + phosphate + H(+)</text>
        <dbReference type="Rhea" id="RHEA:19669"/>
        <dbReference type="ChEBI" id="CHEBI:15377"/>
        <dbReference type="ChEBI" id="CHEBI:15378"/>
        <dbReference type="ChEBI" id="CHEBI:37565"/>
        <dbReference type="ChEBI" id="CHEBI:43474"/>
        <dbReference type="ChEBI" id="CHEBI:58189"/>
    </reaction>
</comment>
<dbReference type="InterPro" id="IPR014023">
    <property type="entry name" value="Mononeg_RNA_pol_cat"/>
</dbReference>
<evidence type="ECO:0000256" key="6">
    <source>
        <dbReference type="ARBA" id="ARBA00022603"/>
    </source>
</evidence>
<dbReference type="GO" id="GO:0016787">
    <property type="term" value="F:hydrolase activity"/>
    <property type="evidence" value="ECO:0007669"/>
    <property type="project" value="UniProtKB-KW"/>
</dbReference>
<evidence type="ECO:0000256" key="25">
    <source>
        <dbReference type="ARBA" id="ARBA00047370"/>
    </source>
</evidence>
<dbReference type="GO" id="GO:0044423">
    <property type="term" value="C:virion component"/>
    <property type="evidence" value="ECO:0007669"/>
    <property type="project" value="UniProtKB-KW"/>
</dbReference>
<dbReference type="Pfam" id="PF00946">
    <property type="entry name" value="Mononeg_RNA_pol"/>
    <property type="match status" value="1"/>
</dbReference>
<dbReference type="Proteomes" id="UP001248089">
    <property type="component" value="Segment"/>
</dbReference>
<evidence type="ECO:0000256" key="10">
    <source>
        <dbReference type="ARBA" id="ARBA00022695"/>
    </source>
</evidence>
<evidence type="ECO:0000259" key="28">
    <source>
        <dbReference type="PROSITE" id="PS51590"/>
    </source>
</evidence>
<evidence type="ECO:0000313" key="30">
    <source>
        <dbReference type="Proteomes" id="UP001248089"/>
    </source>
</evidence>
<evidence type="ECO:0000313" key="29">
    <source>
        <dbReference type="EMBL" id="UTQ50534.1"/>
    </source>
</evidence>
<evidence type="ECO:0000256" key="12">
    <source>
        <dbReference type="ARBA" id="ARBA00022801"/>
    </source>
</evidence>
<keyword evidence="7" id="KW-0507">mRNA processing</keyword>
<dbReference type="InterPro" id="IPR025786">
    <property type="entry name" value="Mononega_L_MeTrfase"/>
</dbReference>
<keyword evidence="17" id="KW-1035">Host cytoplasm</keyword>
<protein>
    <recommendedName>
        <fullName evidence="23">Replicase</fullName>
        <ecNumber evidence="21">2.1.1.375</ecNumber>
        <ecNumber evidence="3">2.7.7.48</ecNumber>
        <ecNumber evidence="4">2.7.7.88</ecNumber>
    </recommendedName>
    <alternativeName>
        <fullName evidence="22">Transcriptase</fullName>
    </alternativeName>
</protein>
<evidence type="ECO:0000256" key="17">
    <source>
        <dbReference type="ARBA" id="ARBA00023200"/>
    </source>
</evidence>
<keyword evidence="5 29" id="KW-0696">RNA-directed RNA polymerase</keyword>
<keyword evidence="9" id="KW-0949">S-adenosyl-L-methionine</keyword>
<feature type="domain" description="Mononegavirus-type SAM-dependent 2'-O-MTase" evidence="28">
    <location>
        <begin position="1664"/>
        <end position="1854"/>
    </location>
</feature>
<organism evidence="29 30">
    <name type="scientific">Pastinaca cytorhabdovirus 1</name>
    <dbReference type="NCBI Taxonomy" id="2950847"/>
    <lineage>
        <taxon>Viruses</taxon>
        <taxon>Riboviria</taxon>
        <taxon>Orthornavirae</taxon>
        <taxon>Negarnaviricota</taxon>
        <taxon>Haploviricotina</taxon>
        <taxon>Monjiviricetes</taxon>
        <taxon>Mononegavirales</taxon>
        <taxon>Rhabdoviridae</taxon>
        <taxon>Betarhabdovirinae</taxon>
        <taxon>Alphacytorhabdovirus</taxon>
        <taxon>Alphacytorhabdovirus pastinacae</taxon>
    </lineage>
</organism>
<keyword evidence="12" id="KW-0378">Hydrolase</keyword>
<evidence type="ECO:0000259" key="27">
    <source>
        <dbReference type="PROSITE" id="PS50526"/>
    </source>
</evidence>
<evidence type="ECO:0000256" key="8">
    <source>
        <dbReference type="ARBA" id="ARBA00022679"/>
    </source>
</evidence>
<sequence length="2092" mass="240380">MDFMSYLEDTNEGGEIKKSCPLPDFHLRNPIHPLLWLDNADRRSSRHKYDLAQLNNKYGFTNLSIGSPTDFILNKDLAWPEYTGYEEIEQTEKILYTRLSIDKTIFPSLKDLDVTDLSSVLNRIDDNLWRATRFWNRVLLILNALSSGRELPSGAVMNQGGVTVSLIPGTLFVLKTCIAFEQQRGDKVSLYDGDWVRMTSDIFTQRLLVRIAIEIGQSTNPYQYPPWAITKSIIEWGDGVLTRYKNDGYKLLKTYEALVIGVLQSKGTNSVVDPSAFLMNTLKDLSDSDPLFRIDANHLVNIVMKIDNPHWITQLYGLHRIWGHPMVFSAEGMVKTAKIGKKDIIKDLTLSVQAGRMFKYIFSREYKSKHGKYPPIADNSTALCTALISGDSNAVSLNIYPLEDWDRVRFLQVYQLPETFNLSMIVADKSISPTKSELVHIVKRKKSVMDPDKRRGVKRWLDEETINPQAFLKSVEEGSFPDDHKIIGLTPKERELNPIPRMFALMSHLLRVYVVLTEQMISDHILKMFPQITMTDTLLDLTKKMYSTVKSQSTLNKKRGRDKTWASRVICMSLDFEKWNGHMRKEMTSGVFTPMGDLFGLTEIFNVTYDIFSECYYYLADGSYVPKIKNDKLVIEEPFSFSGHKGGMEGLRQKGWTVFTVCGLEVVLSSHNCTYKIMGMGDNQVLQVTLYTNQVTESGDPTEEGIEEMQNELNSIFRDLVVMFTSAGLPLKPLETWMSEDLYLYGKVPIWRGVPLSLDVKKLMRMFPFSNAEVMTWENALGTISGNALSATQSTSSILTAYIMNIIMSCLCIIDFMRYHPLLGKGLEKAAESVNHWTLITSSNNKHKFEMKQERHLNKDQIVLLITIIPRTLMGYNGLNLLELMMRGFPDNLSRDVTYIWSVYHSNACPEWLKVTIYNWVSPIYMPTINYSTLVQDVTAINVIGPRSPSSGIKQVVTKYMTEGVNIRNSEFNDLMRSKDKLHEEFLAELLCHGEELHIRLIHDIMEASIYGYVESILSKVVKTTTIQRLAMRSSAQDIFDVICSDELTYFAFFKWRSVNQGKYIKMNCPTSICKQLRLEGWQKQLRGITIPHPHAYIIRSDCDKQGECQCIDGYMSVSLPDHQMKNDDWFLNLGSNAPYLGSMTKEKVVVGAGGKVYSSEPLIKRPLNLLRIINWFVPEESNTADIIKLLVSSVTDMDPTPYVGMTEGTAGAEVHRYKDSGTTHGALTSSSYLFSTRYHISSDHFHRYCRNSENTDLHFQALYCYIVENMNMELIIDVCNDKPMPRFVHYKQQCYECISPVKEDYVDIPGERILSAIPSRKSNPYLFVDHSKIRILEDRSPLSHLSETSVESEWYENCSPADKLSWLHDVISDKITSDIVGDKEQELNEAEFDMNNVGAYERTMYMKLDPRCIIERVMGNLQVIAEWKWLEFTGHQKKLSVSEKVRLTSTIIKSAHVSSFVGLSMFYCWENSAKRLMSSYAEMVAPMTNPVSIESGSIAVRESLISLCYRQEWSYSARSSAITDDEKSQMTTMKLYLYEWLKNNSDCLSCKRLILNINSATLRWTKRMVCVEGHRPYDKMSHFPWRYSFVTIERLRKDCASALDRLPPGENDTLPTLKTNFIISLLKSSHILGRPEAENYVDSRWGPHFPSTWYMINRRALIVKETLPTRTRSKYIPLLVRHKDLLKGKHVFVLGDGLGTTSRLIQSAGANNIICSTILDPGKAIPHAYIHNISPSHMTMSGYSNIDSKSALERINDVLDPRWVSSWQTKVSECSILISDMEMIGTDRGRDVAESLRNVLTLKCWDLVLFKVYIYSCDDLCNIMRSVLVSNPKKWEIITTPFRSFHYPEMWIEMRYTSKVDSTGGLTQTPSKMMTHWRRMLEKLTDVMDDIPLVNHEIEDILAMSDKKHMVRMTSTLRSWLTVPTVGLMLPNTNRSMTSIFYYLQKIKRPRYVKDFTHDKNLKLYSSDYYKLRDILLCLALSMCGDDRIVISELSMSRNWYLYWSKRNDNWYCVLSKSLNPEGKRAEIDDYLPLLRSHMKSIGLQFWVLGSEVWFKPGNIRKINKSTNVYFHISNKADKGIKYLYEDSQSV</sequence>
<gene>
    <name evidence="29" type="primary">L</name>
</gene>
<accession>A0AAE9MT40</accession>
<evidence type="ECO:0000256" key="1">
    <source>
        <dbReference type="ARBA" id="ARBA00004192"/>
    </source>
</evidence>
<evidence type="ECO:0000256" key="26">
    <source>
        <dbReference type="ARBA" id="ARBA00048548"/>
    </source>
</evidence>
<keyword evidence="6" id="KW-0489">Methyltransferase</keyword>
<evidence type="ECO:0000256" key="24">
    <source>
        <dbReference type="ARBA" id="ARBA00047332"/>
    </source>
</evidence>
<feature type="domain" description="RdRp catalytic" evidence="27">
    <location>
        <begin position="568"/>
        <end position="753"/>
    </location>
</feature>
<evidence type="ECO:0000256" key="7">
    <source>
        <dbReference type="ARBA" id="ARBA00022664"/>
    </source>
</evidence>
<keyword evidence="14" id="KW-0946">Virion</keyword>
<evidence type="ECO:0000256" key="21">
    <source>
        <dbReference type="ARBA" id="ARBA00026099"/>
    </source>
</evidence>
<dbReference type="EC" id="2.7.7.88" evidence="4"/>
<evidence type="ECO:0000256" key="22">
    <source>
        <dbReference type="ARBA" id="ARBA00030436"/>
    </source>
</evidence>
<dbReference type="GO" id="GO:0004482">
    <property type="term" value="F:mRNA 5'-cap (guanine-N7-)-methyltransferase activity"/>
    <property type="evidence" value="ECO:0007669"/>
    <property type="project" value="InterPro"/>
</dbReference>
<comment type="catalytic activity">
    <reaction evidence="20">
        <text>a 5'-end (5'-triphosphoguanosine)-(2'-O-methyladenylyl)-adenylyl-cytidylyl-adenosine in mRNA + S-adenosyl-L-methionine = a 5'-end (N(7)-methyl 5'-triphosphoguanosine)-(2'-O-methyladenylyl)-adenylyl-cytidylyl-adenosine in mRNA + S-adenosyl-L-homocysteine</text>
        <dbReference type="Rhea" id="RHEA:65440"/>
        <dbReference type="Rhea" id="RHEA-COMP:16798"/>
        <dbReference type="Rhea" id="RHEA-COMP:16801"/>
        <dbReference type="ChEBI" id="CHEBI:57856"/>
        <dbReference type="ChEBI" id="CHEBI:59789"/>
        <dbReference type="ChEBI" id="CHEBI:156482"/>
        <dbReference type="ChEBI" id="CHEBI:156483"/>
    </reaction>
</comment>
<dbReference type="InterPro" id="IPR026890">
    <property type="entry name" value="Mononeg_mRNAcap"/>
</dbReference>
<keyword evidence="10" id="KW-0548">Nucleotidyltransferase</keyword>
<dbReference type="GO" id="GO:0030430">
    <property type="term" value="C:host cell cytoplasm"/>
    <property type="evidence" value="ECO:0007669"/>
    <property type="project" value="UniProtKB-SubCell"/>
</dbReference>
<evidence type="ECO:0000256" key="14">
    <source>
        <dbReference type="ARBA" id="ARBA00022844"/>
    </source>
</evidence>
<evidence type="ECO:0000256" key="9">
    <source>
        <dbReference type="ARBA" id="ARBA00022691"/>
    </source>
</evidence>
<comment type="subcellular location">
    <subcellularLocation>
        <location evidence="1">Host cytoplasm</location>
    </subcellularLocation>
    <subcellularLocation>
        <location evidence="2">Virion</location>
    </subcellularLocation>
</comment>